<evidence type="ECO:0000256" key="11">
    <source>
        <dbReference type="ARBA" id="ARBA00023264"/>
    </source>
</evidence>
<dbReference type="PANTHER" id="PTHR12358">
    <property type="entry name" value="SPHINGOSINE KINASE"/>
    <property type="match status" value="1"/>
</dbReference>
<sequence length="297" mass="31074">MAPRIGIIINPSSGRGKGAARGELVLNTLAARGQEFLNLSGASMDEANANARHAINDGKIDGLIVVGGDGIAHLGVNIACDTGISLGIIAAGSGNDLARSIGMPEGDVVAGTHAVLAKLDNPRRVDAIKATSSTGPFWFFGTASAGFDALCNQRANQMSWPKGQRRYDIAMVLELAKFKPIHYEATIDGEHRSFDAMLCAVANGPAFGGGMMIAPEANVEDGLLDLFIVHAMSRVELLKVFPKVYTGRHVTHPAVEFVRAKSVKLSSGNMPVYSDGEARGHSPLTATVVPGALSVFA</sequence>
<keyword evidence="8" id="KW-0460">Magnesium</keyword>
<evidence type="ECO:0000256" key="3">
    <source>
        <dbReference type="ARBA" id="ARBA00022679"/>
    </source>
</evidence>
<dbReference type="SMART" id="SM00046">
    <property type="entry name" value="DAGKc"/>
    <property type="match status" value="1"/>
</dbReference>
<evidence type="ECO:0000256" key="1">
    <source>
        <dbReference type="ARBA" id="ARBA00001946"/>
    </source>
</evidence>
<keyword evidence="7" id="KW-0067">ATP-binding</keyword>
<dbReference type="GO" id="GO:0046872">
    <property type="term" value="F:metal ion binding"/>
    <property type="evidence" value="ECO:0007669"/>
    <property type="project" value="UniProtKB-KW"/>
</dbReference>
<dbReference type="InterPro" id="IPR016064">
    <property type="entry name" value="NAD/diacylglycerol_kinase_sf"/>
</dbReference>
<dbReference type="GO" id="GO:0005524">
    <property type="term" value="F:ATP binding"/>
    <property type="evidence" value="ECO:0007669"/>
    <property type="project" value="UniProtKB-KW"/>
</dbReference>
<evidence type="ECO:0000256" key="5">
    <source>
        <dbReference type="ARBA" id="ARBA00022741"/>
    </source>
</evidence>
<keyword evidence="9" id="KW-0443">Lipid metabolism</keyword>
<dbReference type="InterPro" id="IPR005218">
    <property type="entry name" value="Diacylglycerol/lipid_kinase"/>
</dbReference>
<keyword evidence="10" id="KW-0594">Phospholipid biosynthesis</keyword>
<dbReference type="PROSITE" id="PS50146">
    <property type="entry name" value="DAGK"/>
    <property type="match status" value="1"/>
</dbReference>
<dbReference type="Gene3D" id="2.60.200.40">
    <property type="match status" value="1"/>
</dbReference>
<dbReference type="SUPFAM" id="SSF111331">
    <property type="entry name" value="NAD kinase/diacylglycerol kinase-like"/>
    <property type="match status" value="1"/>
</dbReference>
<dbReference type="InterPro" id="IPR001206">
    <property type="entry name" value="Diacylglycerol_kinase_cat_dom"/>
</dbReference>
<dbReference type="InterPro" id="IPR050187">
    <property type="entry name" value="Lipid_Phosphate_FormReg"/>
</dbReference>
<dbReference type="Pfam" id="PF00781">
    <property type="entry name" value="DAGK_cat"/>
    <property type="match status" value="1"/>
</dbReference>
<dbReference type="AlphaFoldDB" id="A0A6J6JE22"/>
<keyword evidence="4" id="KW-0479">Metal-binding</keyword>
<evidence type="ECO:0000256" key="4">
    <source>
        <dbReference type="ARBA" id="ARBA00022723"/>
    </source>
</evidence>
<evidence type="ECO:0000259" key="12">
    <source>
        <dbReference type="PROSITE" id="PS50146"/>
    </source>
</evidence>
<evidence type="ECO:0000256" key="2">
    <source>
        <dbReference type="ARBA" id="ARBA00022516"/>
    </source>
</evidence>
<dbReference type="InterPro" id="IPR017438">
    <property type="entry name" value="ATP-NAD_kinase_N"/>
</dbReference>
<dbReference type="Pfam" id="PF19279">
    <property type="entry name" value="YegS_C"/>
    <property type="match status" value="1"/>
</dbReference>
<dbReference type="EMBL" id="CAEZVN010000076">
    <property type="protein sequence ID" value="CAB4635377.1"/>
    <property type="molecule type" value="Genomic_DNA"/>
</dbReference>
<dbReference type="NCBIfam" id="TIGR00147">
    <property type="entry name" value="YegS/Rv2252/BmrU family lipid kinase"/>
    <property type="match status" value="1"/>
</dbReference>
<dbReference type="GO" id="GO:0008654">
    <property type="term" value="P:phospholipid biosynthetic process"/>
    <property type="evidence" value="ECO:0007669"/>
    <property type="project" value="UniProtKB-KW"/>
</dbReference>
<proteinExistence type="predicted"/>
<accession>A0A6J6JE22</accession>
<evidence type="ECO:0000256" key="7">
    <source>
        <dbReference type="ARBA" id="ARBA00022840"/>
    </source>
</evidence>
<name>A0A6J6JE22_9ZZZZ</name>
<evidence type="ECO:0000256" key="9">
    <source>
        <dbReference type="ARBA" id="ARBA00023098"/>
    </source>
</evidence>
<evidence type="ECO:0000256" key="10">
    <source>
        <dbReference type="ARBA" id="ARBA00023209"/>
    </source>
</evidence>
<keyword evidence="5" id="KW-0547">Nucleotide-binding</keyword>
<reference evidence="13" key="1">
    <citation type="submission" date="2020-05" db="EMBL/GenBank/DDBJ databases">
        <authorList>
            <person name="Chiriac C."/>
            <person name="Salcher M."/>
            <person name="Ghai R."/>
            <person name="Kavagutti S V."/>
        </authorList>
    </citation>
    <scope>NUCLEOTIDE SEQUENCE</scope>
</reference>
<evidence type="ECO:0000256" key="6">
    <source>
        <dbReference type="ARBA" id="ARBA00022777"/>
    </source>
</evidence>
<dbReference type="PANTHER" id="PTHR12358:SF106">
    <property type="entry name" value="LIPID KINASE YEGS"/>
    <property type="match status" value="1"/>
</dbReference>
<comment type="cofactor">
    <cofactor evidence="1">
        <name>Mg(2+)</name>
        <dbReference type="ChEBI" id="CHEBI:18420"/>
    </cofactor>
</comment>
<dbReference type="GO" id="GO:0004143">
    <property type="term" value="F:ATP-dependent diacylglycerol kinase activity"/>
    <property type="evidence" value="ECO:0007669"/>
    <property type="project" value="TreeGrafter"/>
</dbReference>
<keyword evidence="11" id="KW-1208">Phospholipid metabolism</keyword>
<keyword evidence="3" id="KW-0808">Transferase</keyword>
<dbReference type="Gene3D" id="3.40.50.10330">
    <property type="entry name" value="Probable inorganic polyphosphate/atp-NAD kinase, domain 1"/>
    <property type="match status" value="1"/>
</dbReference>
<gene>
    <name evidence="13" type="ORF">UFOPK2001_00805</name>
</gene>
<organism evidence="13">
    <name type="scientific">freshwater metagenome</name>
    <dbReference type="NCBI Taxonomy" id="449393"/>
    <lineage>
        <taxon>unclassified sequences</taxon>
        <taxon>metagenomes</taxon>
        <taxon>ecological metagenomes</taxon>
    </lineage>
</organism>
<protein>
    <submittedName>
        <fullName evidence="13">Unannotated protein</fullName>
    </submittedName>
</protein>
<keyword evidence="2" id="KW-0444">Lipid biosynthesis</keyword>
<dbReference type="InterPro" id="IPR045540">
    <property type="entry name" value="YegS/DAGK_C"/>
</dbReference>
<keyword evidence="6" id="KW-0418">Kinase</keyword>
<evidence type="ECO:0000256" key="8">
    <source>
        <dbReference type="ARBA" id="ARBA00022842"/>
    </source>
</evidence>
<evidence type="ECO:0000313" key="13">
    <source>
        <dbReference type="EMBL" id="CAB4635377.1"/>
    </source>
</evidence>
<feature type="domain" description="DAGKc" evidence="12">
    <location>
        <begin position="1"/>
        <end position="134"/>
    </location>
</feature>
<dbReference type="GO" id="GO:0005886">
    <property type="term" value="C:plasma membrane"/>
    <property type="evidence" value="ECO:0007669"/>
    <property type="project" value="TreeGrafter"/>
</dbReference>